<keyword evidence="2" id="KW-1133">Transmembrane helix</keyword>
<evidence type="ECO:0000256" key="1">
    <source>
        <dbReference type="SAM" id="MobiDB-lite"/>
    </source>
</evidence>
<name>A0A0L7LLE2_OPEBR</name>
<feature type="transmembrane region" description="Helical" evidence="2">
    <location>
        <begin position="40"/>
        <end position="60"/>
    </location>
</feature>
<sequence length="118" mass="12731">MSEDSSDESEVRDRDSSPSTTGDENGSSGNGNKRRKRKPLLVIAAVLGLIVFSIALLTPAGDGGRVKGRRPTLQHLLQNHYTPFNGTWLSGIKSGVTTPPFWANDPSRAERLLSVVES</sequence>
<evidence type="ECO:0000313" key="3">
    <source>
        <dbReference type="EMBL" id="KOB76159.1"/>
    </source>
</evidence>
<organism evidence="3 4">
    <name type="scientific">Operophtera brumata</name>
    <name type="common">Winter moth</name>
    <name type="synonym">Phalaena brumata</name>
    <dbReference type="NCBI Taxonomy" id="104452"/>
    <lineage>
        <taxon>Eukaryota</taxon>
        <taxon>Metazoa</taxon>
        <taxon>Ecdysozoa</taxon>
        <taxon>Arthropoda</taxon>
        <taxon>Hexapoda</taxon>
        <taxon>Insecta</taxon>
        <taxon>Pterygota</taxon>
        <taxon>Neoptera</taxon>
        <taxon>Endopterygota</taxon>
        <taxon>Lepidoptera</taxon>
        <taxon>Glossata</taxon>
        <taxon>Ditrysia</taxon>
        <taxon>Geometroidea</taxon>
        <taxon>Geometridae</taxon>
        <taxon>Larentiinae</taxon>
        <taxon>Operophtera</taxon>
    </lineage>
</organism>
<accession>A0A0L7LLE2</accession>
<dbReference type="EMBL" id="JTDY01000703">
    <property type="protein sequence ID" value="KOB76159.1"/>
    <property type="molecule type" value="Genomic_DNA"/>
</dbReference>
<evidence type="ECO:0000256" key="2">
    <source>
        <dbReference type="SAM" id="Phobius"/>
    </source>
</evidence>
<protein>
    <submittedName>
        <fullName evidence="3">Inactive dipeptidyl peptidase 10</fullName>
    </submittedName>
</protein>
<evidence type="ECO:0000313" key="4">
    <source>
        <dbReference type="Proteomes" id="UP000037510"/>
    </source>
</evidence>
<dbReference type="AlphaFoldDB" id="A0A0L7LLE2"/>
<keyword evidence="4" id="KW-1185">Reference proteome</keyword>
<gene>
    <name evidence="3" type="ORF">OBRU01_05545</name>
</gene>
<keyword evidence="2" id="KW-0472">Membrane</keyword>
<dbReference type="STRING" id="104452.A0A0L7LLE2"/>
<dbReference type="Proteomes" id="UP000037510">
    <property type="component" value="Unassembled WGS sequence"/>
</dbReference>
<reference evidence="3 4" key="1">
    <citation type="journal article" date="2015" name="Genome Biol. Evol.">
        <title>The genome of winter moth (Operophtera brumata) provides a genomic perspective on sexual dimorphism and phenology.</title>
        <authorList>
            <person name="Derks M.F."/>
            <person name="Smit S."/>
            <person name="Salis L."/>
            <person name="Schijlen E."/>
            <person name="Bossers A."/>
            <person name="Mateman C."/>
            <person name="Pijl A.S."/>
            <person name="de Ridder D."/>
            <person name="Groenen M.A."/>
            <person name="Visser M.E."/>
            <person name="Megens H.J."/>
        </authorList>
    </citation>
    <scope>NUCLEOTIDE SEQUENCE [LARGE SCALE GENOMIC DNA]</scope>
    <source>
        <strain evidence="3">WM2013NL</strain>
        <tissue evidence="3">Head and thorax</tissue>
    </source>
</reference>
<comment type="caution">
    <text evidence="3">The sequence shown here is derived from an EMBL/GenBank/DDBJ whole genome shotgun (WGS) entry which is preliminary data.</text>
</comment>
<proteinExistence type="predicted"/>
<feature type="compositionally biased region" description="Polar residues" evidence="1">
    <location>
        <begin position="20"/>
        <end position="31"/>
    </location>
</feature>
<keyword evidence="2" id="KW-0812">Transmembrane</keyword>
<feature type="region of interest" description="Disordered" evidence="1">
    <location>
        <begin position="1"/>
        <end position="35"/>
    </location>
</feature>